<evidence type="ECO:0000256" key="1">
    <source>
        <dbReference type="SAM" id="MobiDB-lite"/>
    </source>
</evidence>
<dbReference type="EMBL" id="JAQQBR010001836">
    <property type="protein sequence ID" value="KAK0159855.1"/>
    <property type="molecule type" value="Genomic_DNA"/>
</dbReference>
<organism evidence="2 3">
    <name type="scientific">Microctonus hyperodae</name>
    <name type="common">Parasitoid wasp</name>
    <dbReference type="NCBI Taxonomy" id="165561"/>
    <lineage>
        <taxon>Eukaryota</taxon>
        <taxon>Metazoa</taxon>
        <taxon>Ecdysozoa</taxon>
        <taxon>Arthropoda</taxon>
        <taxon>Hexapoda</taxon>
        <taxon>Insecta</taxon>
        <taxon>Pterygota</taxon>
        <taxon>Neoptera</taxon>
        <taxon>Endopterygota</taxon>
        <taxon>Hymenoptera</taxon>
        <taxon>Apocrita</taxon>
        <taxon>Ichneumonoidea</taxon>
        <taxon>Braconidae</taxon>
        <taxon>Euphorinae</taxon>
        <taxon>Microctonus</taxon>
    </lineage>
</organism>
<dbReference type="Proteomes" id="UP001168972">
    <property type="component" value="Unassembled WGS sequence"/>
</dbReference>
<feature type="compositionally biased region" description="Basic residues" evidence="1">
    <location>
        <begin position="324"/>
        <end position="338"/>
    </location>
</feature>
<sequence length="368" mass="39420">MEVPQTPAELLSPPLPVELDPDANRIVQEIGEVIADMAEGRETSVPVKTKIPVIKSRYRSPRGSWQLSDSDNQVTTIQQIEKPPGKVRIRPYTGAITKAIEASTSTQKGAVKKTKGAVKSTKKAVATKKATVRSAAKAVSVKEKSIQPSAKAKVTATNTSNQPRVVADEILQSKIPVQRFRLPESLTVTLNREPMEKLTGQRRTIFIPTPPTTVSTTAVVPSGGKKKIIMQSPQPRVRPLGGQIRMIPLITIPDSPARPPFPETNMISAAVATITAMDTTPADMSTTVTTPAATASTTSTPAATATTTPTPATTPSLPAPPTGGKRKPKRSCRNNRHGLRYHHDGVALWKATRRGGVLEWAEVTPKNA</sequence>
<reference evidence="2" key="1">
    <citation type="journal article" date="2023" name="bioRxiv">
        <title>Scaffold-level genome assemblies of two parasitoid biocontrol wasps reveal the parthenogenesis mechanism and an associated novel virus.</title>
        <authorList>
            <person name="Inwood S."/>
            <person name="Skelly J."/>
            <person name="Guhlin J."/>
            <person name="Harrop T."/>
            <person name="Goldson S."/>
            <person name="Dearden P."/>
        </authorList>
    </citation>
    <scope>NUCLEOTIDE SEQUENCE</scope>
    <source>
        <strain evidence="2">Lincoln</strain>
        <tissue evidence="2">Whole body</tissue>
    </source>
</reference>
<keyword evidence="3" id="KW-1185">Reference proteome</keyword>
<dbReference type="AlphaFoldDB" id="A0AA39F0G8"/>
<comment type="caution">
    <text evidence="2">The sequence shown here is derived from an EMBL/GenBank/DDBJ whole genome shotgun (WGS) entry which is preliminary data.</text>
</comment>
<proteinExistence type="predicted"/>
<accession>A0AA39F0G8</accession>
<feature type="compositionally biased region" description="Low complexity" evidence="1">
    <location>
        <begin position="285"/>
        <end position="316"/>
    </location>
</feature>
<evidence type="ECO:0000313" key="2">
    <source>
        <dbReference type="EMBL" id="KAK0159855.1"/>
    </source>
</evidence>
<protein>
    <submittedName>
        <fullName evidence="2">Uncharacterized protein</fullName>
    </submittedName>
</protein>
<reference evidence="2" key="2">
    <citation type="submission" date="2023-03" db="EMBL/GenBank/DDBJ databases">
        <authorList>
            <person name="Inwood S.N."/>
            <person name="Skelly J.G."/>
            <person name="Guhlin J."/>
            <person name="Harrop T.W.R."/>
            <person name="Goldson S.G."/>
            <person name="Dearden P.K."/>
        </authorList>
    </citation>
    <scope>NUCLEOTIDE SEQUENCE</scope>
    <source>
        <strain evidence="2">Lincoln</strain>
        <tissue evidence="2">Whole body</tissue>
    </source>
</reference>
<feature type="region of interest" description="Disordered" evidence="1">
    <location>
        <begin position="284"/>
        <end position="338"/>
    </location>
</feature>
<evidence type="ECO:0000313" key="3">
    <source>
        <dbReference type="Proteomes" id="UP001168972"/>
    </source>
</evidence>
<gene>
    <name evidence="2" type="ORF">PV327_010921</name>
</gene>
<name>A0AA39F0G8_MICHY</name>